<dbReference type="SUPFAM" id="SSF51735">
    <property type="entry name" value="NAD(P)-binding Rossmann-fold domains"/>
    <property type="match status" value="1"/>
</dbReference>
<dbReference type="EMBL" id="RJJF01000012">
    <property type="protein sequence ID" value="RNI10567.1"/>
    <property type="molecule type" value="Genomic_DNA"/>
</dbReference>
<reference evidence="2 3" key="1">
    <citation type="submission" date="2018-10" db="EMBL/GenBank/DDBJ databases">
        <title>Cultivation of a novel Methanohalophilus strain from Kebrit Deep of the Red Sea and a genomic comparison of members of the genus Methanohalophilus.</title>
        <authorList>
            <person name="Guan Y."/>
            <person name="Ngugi D.K."/>
            <person name="Stingl U."/>
        </authorList>
    </citation>
    <scope>NUCLEOTIDE SEQUENCE [LARGE SCALE GENOMIC DNA]</scope>
    <source>
        <strain evidence="2 3">DSM 10369</strain>
    </source>
</reference>
<accession>A0A3M9LC49</accession>
<dbReference type="InterPro" id="IPR036291">
    <property type="entry name" value="NAD(P)-bd_dom_sf"/>
</dbReference>
<gene>
    <name evidence="2" type="ORF">EDD83_04215</name>
</gene>
<dbReference type="RefSeq" id="WP_123151374.1">
    <property type="nucleotide sequence ID" value="NZ_PVBU01000012.1"/>
</dbReference>
<dbReference type="OrthoDB" id="4907at2157"/>
<dbReference type="AlphaFoldDB" id="A0A3M9LC49"/>
<proteinExistence type="predicted"/>
<evidence type="ECO:0000313" key="3">
    <source>
        <dbReference type="Proteomes" id="UP000273978"/>
    </source>
</evidence>
<dbReference type="Gene3D" id="3.40.50.720">
    <property type="entry name" value="NAD(P)-binding Rossmann-like Domain"/>
    <property type="match status" value="1"/>
</dbReference>
<feature type="domain" description="NAD-dependent epimerase/dehydratase" evidence="1">
    <location>
        <begin position="7"/>
        <end position="49"/>
    </location>
</feature>
<comment type="caution">
    <text evidence="2">The sequence shown here is derived from an EMBL/GenBank/DDBJ whole genome shotgun (WGS) entry which is preliminary data.</text>
</comment>
<dbReference type="Proteomes" id="UP000273978">
    <property type="component" value="Unassembled WGS sequence"/>
</dbReference>
<evidence type="ECO:0000259" key="1">
    <source>
        <dbReference type="Pfam" id="PF01370"/>
    </source>
</evidence>
<dbReference type="InterPro" id="IPR001509">
    <property type="entry name" value="Epimerase_deHydtase"/>
</dbReference>
<dbReference type="Pfam" id="PF01370">
    <property type="entry name" value="Epimerase"/>
    <property type="match status" value="1"/>
</dbReference>
<organism evidence="2 3">
    <name type="scientific">Methanohalophilus euhalobius</name>
    <dbReference type="NCBI Taxonomy" id="51203"/>
    <lineage>
        <taxon>Archaea</taxon>
        <taxon>Methanobacteriati</taxon>
        <taxon>Methanobacteriota</taxon>
        <taxon>Stenosarchaea group</taxon>
        <taxon>Methanomicrobia</taxon>
        <taxon>Methanosarcinales</taxon>
        <taxon>Methanosarcinaceae</taxon>
        <taxon>Methanohalophilus</taxon>
    </lineage>
</organism>
<protein>
    <submittedName>
        <fullName evidence="2">NAD-dependent epimerase/dehydratase family protein</fullName>
    </submittedName>
</protein>
<evidence type="ECO:0000313" key="2">
    <source>
        <dbReference type="EMBL" id="RNI10567.1"/>
    </source>
</evidence>
<sequence length="66" mass="7617">MKSKKPILITGGDGFIGKSLVTRFLKLKIPVIVIDNNITSYPQNIQDKSFKRITEWLCRNPHLNNY</sequence>
<name>A0A3M9LC49_9EURY</name>